<organism evidence="2 3">
    <name type="scientific">Aegilops tauschii subsp. strangulata</name>
    <name type="common">Goatgrass</name>
    <dbReference type="NCBI Taxonomy" id="200361"/>
    <lineage>
        <taxon>Eukaryota</taxon>
        <taxon>Viridiplantae</taxon>
        <taxon>Streptophyta</taxon>
        <taxon>Embryophyta</taxon>
        <taxon>Tracheophyta</taxon>
        <taxon>Spermatophyta</taxon>
        <taxon>Magnoliopsida</taxon>
        <taxon>Liliopsida</taxon>
        <taxon>Poales</taxon>
        <taxon>Poaceae</taxon>
        <taxon>BOP clade</taxon>
        <taxon>Pooideae</taxon>
        <taxon>Triticodae</taxon>
        <taxon>Triticeae</taxon>
        <taxon>Triticinae</taxon>
        <taxon>Aegilops</taxon>
    </lineage>
</organism>
<feature type="transmembrane region" description="Helical" evidence="1">
    <location>
        <begin position="29"/>
        <end position="52"/>
    </location>
</feature>
<reference evidence="2" key="4">
    <citation type="submission" date="2019-03" db="UniProtKB">
        <authorList>
            <consortium name="EnsemblPlants"/>
        </authorList>
    </citation>
    <scope>IDENTIFICATION</scope>
</reference>
<dbReference type="AlphaFoldDB" id="A0A453KY35"/>
<name>A0A453KY35_AEGTS</name>
<dbReference type="Gramene" id="AET5Gv20557800.1">
    <property type="protein sequence ID" value="AET5Gv20557800.1"/>
    <property type="gene ID" value="AET5Gv20557800"/>
</dbReference>
<dbReference type="Proteomes" id="UP000015105">
    <property type="component" value="Chromosome 5D"/>
</dbReference>
<evidence type="ECO:0000313" key="2">
    <source>
        <dbReference type="EnsemblPlants" id="AET5Gv20557800.1"/>
    </source>
</evidence>
<keyword evidence="1" id="KW-0812">Transmembrane</keyword>
<proteinExistence type="predicted"/>
<reference evidence="2" key="5">
    <citation type="journal article" date="2021" name="G3 (Bethesda)">
        <title>Aegilops tauschii genome assembly Aet v5.0 features greater sequence contiguity and improved annotation.</title>
        <authorList>
            <person name="Wang L."/>
            <person name="Zhu T."/>
            <person name="Rodriguez J.C."/>
            <person name="Deal K.R."/>
            <person name="Dubcovsky J."/>
            <person name="McGuire P.E."/>
            <person name="Lux T."/>
            <person name="Spannagl M."/>
            <person name="Mayer K.F.X."/>
            <person name="Baldrich P."/>
            <person name="Meyers B.C."/>
            <person name="Huo N."/>
            <person name="Gu Y.Q."/>
            <person name="Zhou H."/>
            <person name="Devos K.M."/>
            <person name="Bennetzen J.L."/>
            <person name="Unver T."/>
            <person name="Budak H."/>
            <person name="Gulick P.J."/>
            <person name="Galiba G."/>
            <person name="Kalapos B."/>
            <person name="Nelson D.R."/>
            <person name="Li P."/>
            <person name="You F.M."/>
            <person name="Luo M.C."/>
            <person name="Dvorak J."/>
        </authorList>
    </citation>
    <scope>NUCLEOTIDE SEQUENCE [LARGE SCALE GENOMIC DNA]</scope>
    <source>
        <strain evidence="2">cv. AL8/78</strain>
    </source>
</reference>
<keyword evidence="1" id="KW-1133">Transmembrane helix</keyword>
<evidence type="ECO:0000256" key="1">
    <source>
        <dbReference type="SAM" id="Phobius"/>
    </source>
</evidence>
<protein>
    <submittedName>
        <fullName evidence="2">Uncharacterized protein</fullName>
    </submittedName>
</protein>
<reference evidence="2" key="3">
    <citation type="journal article" date="2017" name="Nature">
        <title>Genome sequence of the progenitor of the wheat D genome Aegilops tauschii.</title>
        <authorList>
            <person name="Luo M.C."/>
            <person name="Gu Y.Q."/>
            <person name="Puiu D."/>
            <person name="Wang H."/>
            <person name="Twardziok S.O."/>
            <person name="Deal K.R."/>
            <person name="Huo N."/>
            <person name="Zhu T."/>
            <person name="Wang L."/>
            <person name="Wang Y."/>
            <person name="McGuire P.E."/>
            <person name="Liu S."/>
            <person name="Long H."/>
            <person name="Ramasamy R.K."/>
            <person name="Rodriguez J.C."/>
            <person name="Van S.L."/>
            <person name="Yuan L."/>
            <person name="Wang Z."/>
            <person name="Xia Z."/>
            <person name="Xiao L."/>
            <person name="Anderson O.D."/>
            <person name="Ouyang S."/>
            <person name="Liang Y."/>
            <person name="Zimin A.V."/>
            <person name="Pertea G."/>
            <person name="Qi P."/>
            <person name="Bennetzen J.L."/>
            <person name="Dai X."/>
            <person name="Dawson M.W."/>
            <person name="Muller H.G."/>
            <person name="Kugler K."/>
            <person name="Rivarola-Duarte L."/>
            <person name="Spannagl M."/>
            <person name="Mayer K.F.X."/>
            <person name="Lu F.H."/>
            <person name="Bevan M.W."/>
            <person name="Leroy P."/>
            <person name="Li P."/>
            <person name="You F.M."/>
            <person name="Sun Q."/>
            <person name="Liu Z."/>
            <person name="Lyons E."/>
            <person name="Wicker T."/>
            <person name="Salzberg S.L."/>
            <person name="Devos K.M."/>
            <person name="Dvorak J."/>
        </authorList>
    </citation>
    <scope>NUCLEOTIDE SEQUENCE [LARGE SCALE GENOMIC DNA]</scope>
    <source>
        <strain evidence="2">cv. AL8/78</strain>
    </source>
</reference>
<accession>A0A453KY35</accession>
<keyword evidence="3" id="KW-1185">Reference proteome</keyword>
<dbReference type="EnsemblPlants" id="AET5Gv20557800.1">
    <property type="protein sequence ID" value="AET5Gv20557800.1"/>
    <property type="gene ID" value="AET5Gv20557800"/>
</dbReference>
<evidence type="ECO:0000313" key="3">
    <source>
        <dbReference type="Proteomes" id="UP000015105"/>
    </source>
</evidence>
<sequence length="66" mass="7268">EIPHIPFPLRLRVAVEAVQLFKRRELNSLVSAMGSSASLCLVITLLAFYFFVPSNAIPLSSKAHIS</sequence>
<reference evidence="3" key="2">
    <citation type="journal article" date="2017" name="Nat. Plants">
        <title>The Aegilops tauschii genome reveals multiple impacts of transposons.</title>
        <authorList>
            <person name="Zhao G."/>
            <person name="Zou C."/>
            <person name="Li K."/>
            <person name="Wang K."/>
            <person name="Li T."/>
            <person name="Gao L."/>
            <person name="Zhang X."/>
            <person name="Wang H."/>
            <person name="Yang Z."/>
            <person name="Liu X."/>
            <person name="Jiang W."/>
            <person name="Mao L."/>
            <person name="Kong X."/>
            <person name="Jiao Y."/>
            <person name="Jia J."/>
        </authorList>
    </citation>
    <scope>NUCLEOTIDE SEQUENCE [LARGE SCALE GENOMIC DNA]</scope>
    <source>
        <strain evidence="3">cv. AL8/78</strain>
    </source>
</reference>
<reference evidence="3" key="1">
    <citation type="journal article" date="2014" name="Science">
        <title>Ancient hybridizations among the ancestral genomes of bread wheat.</title>
        <authorList>
            <consortium name="International Wheat Genome Sequencing Consortium,"/>
            <person name="Marcussen T."/>
            <person name="Sandve S.R."/>
            <person name="Heier L."/>
            <person name="Spannagl M."/>
            <person name="Pfeifer M."/>
            <person name="Jakobsen K.S."/>
            <person name="Wulff B.B."/>
            <person name="Steuernagel B."/>
            <person name="Mayer K.F."/>
            <person name="Olsen O.A."/>
        </authorList>
    </citation>
    <scope>NUCLEOTIDE SEQUENCE [LARGE SCALE GENOMIC DNA]</scope>
    <source>
        <strain evidence="3">cv. AL8/78</strain>
    </source>
</reference>
<keyword evidence="1" id="KW-0472">Membrane</keyword>